<evidence type="ECO:0000256" key="5">
    <source>
        <dbReference type="ARBA" id="ARBA00022989"/>
    </source>
</evidence>
<evidence type="ECO:0000256" key="3">
    <source>
        <dbReference type="ARBA" id="ARBA00022692"/>
    </source>
</evidence>
<feature type="domain" description="Phosphatidic acid phosphatase type 2/haloperoxidase" evidence="8">
    <location>
        <begin position="58"/>
        <end position="168"/>
    </location>
</feature>
<organism evidence="9 10">
    <name type="scientific">Clostridium tanneri</name>
    <dbReference type="NCBI Taxonomy" id="3037988"/>
    <lineage>
        <taxon>Bacteria</taxon>
        <taxon>Bacillati</taxon>
        <taxon>Bacillota</taxon>
        <taxon>Clostridia</taxon>
        <taxon>Eubacteriales</taxon>
        <taxon>Clostridiaceae</taxon>
        <taxon>Clostridium</taxon>
    </lineage>
</organism>
<name>A0ABU4JPM6_9CLOT</name>
<dbReference type="Gene3D" id="1.20.144.10">
    <property type="entry name" value="Phosphatidic acid phosphatase type 2/haloperoxidase"/>
    <property type="match status" value="1"/>
</dbReference>
<evidence type="ECO:0000256" key="4">
    <source>
        <dbReference type="ARBA" id="ARBA00022801"/>
    </source>
</evidence>
<keyword evidence="5 7" id="KW-1133">Transmembrane helix</keyword>
<evidence type="ECO:0000256" key="2">
    <source>
        <dbReference type="ARBA" id="ARBA00022475"/>
    </source>
</evidence>
<feature type="transmembrane region" description="Helical" evidence="7">
    <location>
        <begin position="28"/>
        <end position="47"/>
    </location>
</feature>
<protein>
    <submittedName>
        <fullName evidence="9">Phosphatase PAP2 family protein</fullName>
    </submittedName>
</protein>
<dbReference type="CDD" id="cd01610">
    <property type="entry name" value="PAP2_like"/>
    <property type="match status" value="1"/>
</dbReference>
<evidence type="ECO:0000256" key="6">
    <source>
        <dbReference type="ARBA" id="ARBA00023136"/>
    </source>
</evidence>
<dbReference type="Proteomes" id="UP001281656">
    <property type="component" value="Unassembled WGS sequence"/>
</dbReference>
<dbReference type="InterPro" id="IPR000326">
    <property type="entry name" value="PAP2/HPO"/>
</dbReference>
<evidence type="ECO:0000313" key="10">
    <source>
        <dbReference type="Proteomes" id="UP001281656"/>
    </source>
</evidence>
<feature type="transmembrane region" description="Helical" evidence="7">
    <location>
        <begin position="157"/>
        <end position="179"/>
    </location>
</feature>
<dbReference type="RefSeq" id="WP_261671102.1">
    <property type="nucleotide sequence ID" value="NZ_JARUJP010000002.1"/>
</dbReference>
<dbReference type="Pfam" id="PF01569">
    <property type="entry name" value="PAP2"/>
    <property type="match status" value="1"/>
</dbReference>
<feature type="transmembrane region" description="Helical" evidence="7">
    <location>
        <begin position="127"/>
        <end position="145"/>
    </location>
</feature>
<evidence type="ECO:0000259" key="8">
    <source>
        <dbReference type="SMART" id="SM00014"/>
    </source>
</evidence>
<keyword evidence="4" id="KW-0378">Hydrolase</keyword>
<accession>A0ABU4JPM6</accession>
<proteinExistence type="predicted"/>
<keyword evidence="10" id="KW-1185">Reference proteome</keyword>
<dbReference type="PANTHER" id="PTHR14969:SF62">
    <property type="entry name" value="DECAPRENYLPHOSPHORYL-5-PHOSPHORIBOSE PHOSPHATASE RV3807C-RELATED"/>
    <property type="match status" value="1"/>
</dbReference>
<dbReference type="InterPro" id="IPR036938">
    <property type="entry name" value="PAP2/HPO_sf"/>
</dbReference>
<evidence type="ECO:0000313" key="9">
    <source>
        <dbReference type="EMBL" id="MDW8800062.1"/>
    </source>
</evidence>
<reference evidence="9 10" key="1">
    <citation type="submission" date="2023-04" db="EMBL/GenBank/DDBJ databases">
        <title>Clostridium tannerae sp. nov., isolated from the fecal material of an alpaca.</title>
        <authorList>
            <person name="Miller S."/>
            <person name="Hendry M."/>
            <person name="King J."/>
            <person name="Sankaranarayanan K."/>
            <person name="Lawson P.A."/>
        </authorList>
    </citation>
    <scope>NUCLEOTIDE SEQUENCE [LARGE SCALE GENOMIC DNA]</scope>
    <source>
        <strain evidence="9 10">A1-XYC3</strain>
    </source>
</reference>
<dbReference type="EMBL" id="JARUJP010000002">
    <property type="protein sequence ID" value="MDW8800062.1"/>
    <property type="molecule type" value="Genomic_DNA"/>
</dbReference>
<dbReference type="PANTHER" id="PTHR14969">
    <property type="entry name" value="SPHINGOSINE-1-PHOSPHATE PHOSPHOHYDROLASE"/>
    <property type="match status" value="1"/>
</dbReference>
<evidence type="ECO:0000256" key="7">
    <source>
        <dbReference type="SAM" id="Phobius"/>
    </source>
</evidence>
<keyword evidence="6 7" id="KW-0472">Membrane</keyword>
<dbReference type="SMART" id="SM00014">
    <property type="entry name" value="acidPPc"/>
    <property type="match status" value="1"/>
</dbReference>
<sequence>MIAYLQNIDIKVLDLLNRKFRCQFLDKIMPLITAMGNCGIVWVLASICLVNNKNYRVKGYMIITSLVITTIIGEGIIKHLIKRTRPFVNMKDSKLLVSKPITYSFPSGHTASSFAAAGIFMNMDSSLSILVVIVASLIAFSRIYLNVHYPTDVVTGIILGLLCSKLVINIFSSEFLTYLNY</sequence>
<keyword evidence="3 7" id="KW-0812">Transmembrane</keyword>
<dbReference type="SUPFAM" id="SSF48317">
    <property type="entry name" value="Acid phosphatase/Vanadium-dependent haloperoxidase"/>
    <property type="match status" value="1"/>
</dbReference>
<evidence type="ECO:0000256" key="1">
    <source>
        <dbReference type="ARBA" id="ARBA00004651"/>
    </source>
</evidence>
<keyword evidence="2" id="KW-1003">Cell membrane</keyword>
<gene>
    <name evidence="9" type="ORF">P8V03_02705</name>
</gene>
<feature type="transmembrane region" description="Helical" evidence="7">
    <location>
        <begin position="59"/>
        <end position="81"/>
    </location>
</feature>
<comment type="subcellular location">
    <subcellularLocation>
        <location evidence="1">Cell membrane</location>
        <topology evidence="1">Multi-pass membrane protein</topology>
    </subcellularLocation>
</comment>
<comment type="caution">
    <text evidence="9">The sequence shown here is derived from an EMBL/GenBank/DDBJ whole genome shotgun (WGS) entry which is preliminary data.</text>
</comment>